<proteinExistence type="predicted"/>
<protein>
    <recommendedName>
        <fullName evidence="3">Serine dehydrogenasease</fullName>
    </recommendedName>
</protein>
<dbReference type="SUPFAM" id="SSF52096">
    <property type="entry name" value="ClpP/crotonase"/>
    <property type="match status" value="1"/>
</dbReference>
<gene>
    <name evidence="1" type="ORF">PHACT_07540</name>
</gene>
<reference evidence="2" key="1">
    <citation type="submission" date="2016-07" db="EMBL/GenBank/DDBJ databases">
        <authorList>
            <person name="Florea S."/>
            <person name="Webb J.S."/>
            <person name="Jaromczyk J."/>
            <person name="Schardl C.L."/>
        </authorList>
    </citation>
    <scope>NUCLEOTIDE SEQUENCE [LARGE SCALE GENOMIC DNA]</scope>
    <source>
        <strain evidence="2">KCTC 42131</strain>
    </source>
</reference>
<dbReference type="PANTHER" id="PTHR35984:SF1">
    <property type="entry name" value="PERIPLASMIC SERINE PROTEASE"/>
    <property type="match status" value="1"/>
</dbReference>
<dbReference type="InterPro" id="IPR029045">
    <property type="entry name" value="ClpP/crotonase-like_dom_sf"/>
</dbReference>
<keyword evidence="2" id="KW-1185">Reference proteome</keyword>
<accession>A0A1E8CKQ0</accession>
<organism evidence="1 2">
    <name type="scientific">Pseudohongiella acticola</name>
    <dbReference type="NCBI Taxonomy" id="1524254"/>
    <lineage>
        <taxon>Bacteria</taxon>
        <taxon>Pseudomonadati</taxon>
        <taxon>Pseudomonadota</taxon>
        <taxon>Gammaproteobacteria</taxon>
        <taxon>Pseudomonadales</taxon>
        <taxon>Pseudohongiellaceae</taxon>
        <taxon>Pseudohongiella</taxon>
    </lineage>
</organism>
<dbReference type="GO" id="GO:0016020">
    <property type="term" value="C:membrane"/>
    <property type="evidence" value="ECO:0007669"/>
    <property type="project" value="InterPro"/>
</dbReference>
<dbReference type="InterPro" id="IPR002825">
    <property type="entry name" value="Pept_S49_ser-pept_pro"/>
</dbReference>
<dbReference type="AlphaFoldDB" id="A0A1E8CKQ0"/>
<dbReference type="Pfam" id="PF01972">
    <property type="entry name" value="SDH_protease"/>
    <property type="match status" value="1"/>
</dbReference>
<evidence type="ECO:0008006" key="3">
    <source>
        <dbReference type="Google" id="ProtNLM"/>
    </source>
</evidence>
<dbReference type="EMBL" id="MASR01000001">
    <property type="protein sequence ID" value="OFE13009.1"/>
    <property type="molecule type" value="Genomic_DNA"/>
</dbReference>
<dbReference type="Proteomes" id="UP000175669">
    <property type="component" value="Unassembled WGS sequence"/>
</dbReference>
<dbReference type="RefSeq" id="WP_070116619.1">
    <property type="nucleotide sequence ID" value="NZ_MASR01000001.1"/>
</dbReference>
<evidence type="ECO:0000313" key="1">
    <source>
        <dbReference type="EMBL" id="OFE13009.1"/>
    </source>
</evidence>
<sequence>MADENNEEIEQEEAAIEEEKTYNLHDWGDVVALFRDELNDEQIKSHVAKHIESLISDSKMDKYRVVFLFDDWHSISPYHSNQIYKAVSDLNKKSDILLVLQSGGGKIEPAYLVSKSCKRLCKSKFVVAIPRRAKSAATLLSLGASELHMGLLSELGPIDPQFGGFPASGLANAMEKIAEMSSKFPKASDMFAKYLTDNLDIKDLGYFERINESAVQYAERLLRGKKLPDSWDEERLAHHLTNHYKDHGFVIDSDEASTLLGKSVIKENTPEYEFGNRIYEFLDFLDFAYGALRNKRIRYVGSVVNGLDSFEEPKK</sequence>
<comment type="caution">
    <text evidence="1">The sequence shown here is derived from an EMBL/GenBank/DDBJ whole genome shotgun (WGS) entry which is preliminary data.</text>
</comment>
<dbReference type="OrthoDB" id="9806253at2"/>
<dbReference type="PANTHER" id="PTHR35984">
    <property type="entry name" value="PERIPLASMIC SERINE PROTEASE"/>
    <property type="match status" value="1"/>
</dbReference>
<dbReference type="Gene3D" id="3.90.226.10">
    <property type="entry name" value="2-enoyl-CoA Hydratase, Chain A, domain 1"/>
    <property type="match status" value="1"/>
</dbReference>
<name>A0A1E8CKQ0_9GAMM</name>
<evidence type="ECO:0000313" key="2">
    <source>
        <dbReference type="Proteomes" id="UP000175669"/>
    </source>
</evidence>